<dbReference type="AlphaFoldDB" id="A0A938XYB2"/>
<keyword evidence="2" id="KW-1185">Reference proteome</keyword>
<evidence type="ECO:0000313" key="1">
    <source>
        <dbReference type="EMBL" id="MBM7590424.1"/>
    </source>
</evidence>
<dbReference type="InterPro" id="IPR020139">
    <property type="entry name" value="DUF2642"/>
</dbReference>
<evidence type="ECO:0008006" key="3">
    <source>
        <dbReference type="Google" id="ProtNLM"/>
    </source>
</evidence>
<name>A0A938XYB2_9BACL</name>
<accession>A0A938XYB2</accession>
<proteinExistence type="predicted"/>
<dbReference type="Proteomes" id="UP000717624">
    <property type="component" value="Unassembled WGS sequence"/>
</dbReference>
<dbReference type="EMBL" id="JAFBEB010000006">
    <property type="protein sequence ID" value="MBM7590424.1"/>
    <property type="molecule type" value="Genomic_DNA"/>
</dbReference>
<sequence>MKVYVNDKELREYFAGLAQLLRRSKPDEQPCEAEAGNGKTIRHLLREELYSPEFACFLQRALANSCSPFRQVLRCYLEQEVEIGTNAGAITGLLQKVGQDYVKIEESSGTHVYLPVDKIVSIQAG</sequence>
<evidence type="ECO:0000313" key="2">
    <source>
        <dbReference type="Proteomes" id="UP000717624"/>
    </source>
</evidence>
<protein>
    <recommendedName>
        <fullName evidence="3">DUF2642 domain-containing protein</fullName>
    </recommendedName>
</protein>
<organism evidence="1 2">
    <name type="scientific">Brevibacillus fulvus</name>
    <dbReference type="NCBI Taxonomy" id="1125967"/>
    <lineage>
        <taxon>Bacteria</taxon>
        <taxon>Bacillati</taxon>
        <taxon>Bacillota</taxon>
        <taxon>Bacilli</taxon>
        <taxon>Bacillales</taxon>
        <taxon>Paenibacillaceae</taxon>
        <taxon>Brevibacillus</taxon>
    </lineage>
</organism>
<reference evidence="1" key="1">
    <citation type="submission" date="2021-01" db="EMBL/GenBank/DDBJ databases">
        <title>Genomic Encyclopedia of Type Strains, Phase IV (KMG-IV): sequencing the most valuable type-strain genomes for metagenomic binning, comparative biology and taxonomic classification.</title>
        <authorList>
            <person name="Goeker M."/>
        </authorList>
    </citation>
    <scope>NUCLEOTIDE SEQUENCE</scope>
    <source>
        <strain evidence="1">DSM 25523</strain>
    </source>
</reference>
<dbReference type="RefSeq" id="WP_204518178.1">
    <property type="nucleotide sequence ID" value="NZ_BAABIN010000002.1"/>
</dbReference>
<gene>
    <name evidence="1" type="ORF">JOD01_002028</name>
</gene>
<comment type="caution">
    <text evidence="1">The sequence shown here is derived from an EMBL/GenBank/DDBJ whole genome shotgun (WGS) entry which is preliminary data.</text>
</comment>
<dbReference type="Pfam" id="PF10842">
    <property type="entry name" value="DUF2642"/>
    <property type="match status" value="1"/>
</dbReference>